<feature type="domain" description="DUF4328" evidence="2">
    <location>
        <begin position="73"/>
        <end position="233"/>
    </location>
</feature>
<feature type="transmembrane region" description="Helical" evidence="1">
    <location>
        <begin position="87"/>
        <end position="107"/>
    </location>
</feature>
<dbReference type="EMBL" id="JBHLTC010000037">
    <property type="protein sequence ID" value="MFC0628052.1"/>
    <property type="molecule type" value="Genomic_DNA"/>
</dbReference>
<reference evidence="3 4" key="1">
    <citation type="submission" date="2024-09" db="EMBL/GenBank/DDBJ databases">
        <authorList>
            <person name="Sun Q."/>
            <person name="Mori K."/>
        </authorList>
    </citation>
    <scope>NUCLEOTIDE SEQUENCE [LARGE SCALE GENOMIC DNA]</scope>
    <source>
        <strain evidence="3 4">CGMCC 1.15906</strain>
    </source>
</reference>
<organism evidence="3 4">
    <name type="scientific">Kribbella deserti</name>
    <dbReference type="NCBI Taxonomy" id="1926257"/>
    <lineage>
        <taxon>Bacteria</taxon>
        <taxon>Bacillati</taxon>
        <taxon>Actinomycetota</taxon>
        <taxon>Actinomycetes</taxon>
        <taxon>Propionibacteriales</taxon>
        <taxon>Kribbellaceae</taxon>
        <taxon>Kribbella</taxon>
    </lineage>
</organism>
<keyword evidence="1" id="KW-0472">Membrane</keyword>
<protein>
    <submittedName>
        <fullName evidence="3">DUF4328 domain-containing protein</fullName>
    </submittedName>
</protein>
<evidence type="ECO:0000256" key="1">
    <source>
        <dbReference type="SAM" id="Phobius"/>
    </source>
</evidence>
<evidence type="ECO:0000313" key="4">
    <source>
        <dbReference type="Proteomes" id="UP001589890"/>
    </source>
</evidence>
<keyword evidence="1" id="KW-0812">Transmembrane</keyword>
<accession>A0ABV6QWG3</accession>
<feature type="transmembrane region" description="Helical" evidence="1">
    <location>
        <begin position="166"/>
        <end position="186"/>
    </location>
</feature>
<gene>
    <name evidence="3" type="ORF">ACFFGN_28540</name>
</gene>
<name>A0ABV6QWG3_9ACTN</name>
<dbReference type="Proteomes" id="UP001589890">
    <property type="component" value="Unassembled WGS sequence"/>
</dbReference>
<dbReference type="InterPro" id="IPR025565">
    <property type="entry name" value="DUF4328"/>
</dbReference>
<sequence>MNDPYRGEPWTDHRAYAVPAQPPLDRWFSSERAIGIAAAVLIAAVTLISALTAVSDWHSFRVLRAYEAGPIRDAAKLQQADLVSGSLWVLSSIVLLAAALVFLIWLWRVRWNAEMFCQGAHRHTRGWVIGAWICPVVNLWWPKQIIDDVLAASDRRTPARIDSLRAVPNTALVRAWWIAGLTGFLLDNATNRRALIDDSSIGAIGVNAVLSTGSAIATAVAAVLVIMIIERVNALQTERPWEPWWSTPLAAPQAPPGLPHYGPRGQSGPQPSF</sequence>
<proteinExistence type="predicted"/>
<comment type="caution">
    <text evidence="3">The sequence shown here is derived from an EMBL/GenBank/DDBJ whole genome shotgun (WGS) entry which is preliminary data.</text>
</comment>
<keyword evidence="4" id="KW-1185">Reference proteome</keyword>
<feature type="transmembrane region" description="Helical" evidence="1">
    <location>
        <begin position="206"/>
        <end position="229"/>
    </location>
</feature>
<keyword evidence="1" id="KW-1133">Transmembrane helix</keyword>
<dbReference type="Pfam" id="PF14219">
    <property type="entry name" value="DUF4328"/>
    <property type="match status" value="1"/>
</dbReference>
<feature type="transmembrane region" description="Helical" evidence="1">
    <location>
        <begin position="33"/>
        <end position="54"/>
    </location>
</feature>
<evidence type="ECO:0000259" key="2">
    <source>
        <dbReference type="Pfam" id="PF14219"/>
    </source>
</evidence>
<dbReference type="RefSeq" id="WP_380053546.1">
    <property type="nucleotide sequence ID" value="NZ_JBHLTC010000037.1"/>
</dbReference>
<evidence type="ECO:0000313" key="3">
    <source>
        <dbReference type="EMBL" id="MFC0628052.1"/>
    </source>
</evidence>